<evidence type="ECO:0000313" key="3">
    <source>
        <dbReference type="WBParaSite" id="GPUH_0001272701-mRNA-1"/>
    </source>
</evidence>
<dbReference type="Proteomes" id="UP000271098">
    <property type="component" value="Unassembled WGS sequence"/>
</dbReference>
<gene>
    <name evidence="1" type="ORF">GPUH_LOCUS12713</name>
</gene>
<dbReference type="OrthoDB" id="5791190at2759"/>
<dbReference type="WBParaSite" id="GPUH_0001272701-mRNA-1">
    <property type="protein sequence ID" value="GPUH_0001272701-mRNA-1"/>
    <property type="gene ID" value="GPUH_0001272701"/>
</dbReference>
<keyword evidence="2" id="KW-1185">Reference proteome</keyword>
<reference evidence="1 2" key="2">
    <citation type="submission" date="2018-11" db="EMBL/GenBank/DDBJ databases">
        <authorList>
            <consortium name="Pathogen Informatics"/>
        </authorList>
    </citation>
    <scope>NUCLEOTIDE SEQUENCE [LARGE SCALE GENOMIC DNA]</scope>
</reference>
<evidence type="ECO:0000313" key="1">
    <source>
        <dbReference type="EMBL" id="VDN20921.1"/>
    </source>
</evidence>
<sequence length="262" mass="30024">MQKNTGSWAGMRRRPTCKSIRVNEAGMPDTKNSYYVVKKKYGSHPHCEPPLGLMKCLSYLTRDGHPIGNAVLSYKCLENCRLQPRPHGNSKRRQNIPYMRTYPSTLMKVREQLNSRSPAAVWNELSMDSSGHSDVQAILRDRKQVYNARMPRRKSSDPETLDEINFLKSRLAALEEQNNKLIYTNASLMELVNDLRMMELPHSRLMAYSVQPVEHSTPADVYKQEAETQVRGRKRCVQECHLRNPSNVNQSTCFSAVPGHGY</sequence>
<protein>
    <submittedName>
        <fullName evidence="3">Dystrobrevin alpha</fullName>
    </submittedName>
</protein>
<dbReference type="EMBL" id="UYRT01079545">
    <property type="protein sequence ID" value="VDN20921.1"/>
    <property type="molecule type" value="Genomic_DNA"/>
</dbReference>
<reference evidence="3" key="1">
    <citation type="submission" date="2016-06" db="UniProtKB">
        <authorList>
            <consortium name="WormBaseParasite"/>
        </authorList>
    </citation>
    <scope>IDENTIFICATION</scope>
</reference>
<name>A0A183DVH2_9BILA</name>
<evidence type="ECO:0000313" key="2">
    <source>
        <dbReference type="Proteomes" id="UP000271098"/>
    </source>
</evidence>
<proteinExistence type="predicted"/>
<organism evidence="3">
    <name type="scientific">Gongylonema pulchrum</name>
    <dbReference type="NCBI Taxonomy" id="637853"/>
    <lineage>
        <taxon>Eukaryota</taxon>
        <taxon>Metazoa</taxon>
        <taxon>Ecdysozoa</taxon>
        <taxon>Nematoda</taxon>
        <taxon>Chromadorea</taxon>
        <taxon>Rhabditida</taxon>
        <taxon>Spirurina</taxon>
        <taxon>Spiruromorpha</taxon>
        <taxon>Spiruroidea</taxon>
        <taxon>Gongylonematidae</taxon>
        <taxon>Gongylonema</taxon>
    </lineage>
</organism>
<accession>A0A183DVH2</accession>
<dbReference type="AlphaFoldDB" id="A0A183DVH2"/>